<feature type="transmembrane region" description="Helical" evidence="11">
    <location>
        <begin position="92"/>
        <end position="113"/>
    </location>
</feature>
<evidence type="ECO:0000256" key="2">
    <source>
        <dbReference type="ARBA" id="ARBA00011262"/>
    </source>
</evidence>
<protein>
    <recommendedName>
        <fullName evidence="10">Autoinducer 2 import system permease protein LsrD</fullName>
    </recommendedName>
</protein>
<dbReference type="Pfam" id="PF02653">
    <property type="entry name" value="BPD_transp_2"/>
    <property type="match status" value="1"/>
</dbReference>
<keyword evidence="7 11" id="KW-1133">Transmembrane helix</keyword>
<evidence type="ECO:0000256" key="4">
    <source>
        <dbReference type="ARBA" id="ARBA00022475"/>
    </source>
</evidence>
<proteinExistence type="predicted"/>
<evidence type="ECO:0000256" key="11">
    <source>
        <dbReference type="SAM" id="Phobius"/>
    </source>
</evidence>
<comment type="caution">
    <text evidence="12">The sequence shown here is derived from an EMBL/GenBank/DDBJ whole genome shotgun (WGS) entry which is preliminary data.</text>
</comment>
<dbReference type="Proteomes" id="UP001262410">
    <property type="component" value="Unassembled WGS sequence"/>
</dbReference>
<organism evidence="12 13">
    <name type="scientific">Inquilinus ginsengisoli</name>
    <dbReference type="NCBI Taxonomy" id="363840"/>
    <lineage>
        <taxon>Bacteria</taxon>
        <taxon>Pseudomonadati</taxon>
        <taxon>Pseudomonadota</taxon>
        <taxon>Alphaproteobacteria</taxon>
        <taxon>Rhodospirillales</taxon>
        <taxon>Rhodospirillaceae</taxon>
        <taxon>Inquilinus</taxon>
    </lineage>
</organism>
<feature type="transmembrane region" description="Helical" evidence="11">
    <location>
        <begin position="163"/>
        <end position="181"/>
    </location>
</feature>
<dbReference type="RefSeq" id="WP_309791713.1">
    <property type="nucleotide sequence ID" value="NZ_JAVDPW010000001.1"/>
</dbReference>
<evidence type="ECO:0000256" key="8">
    <source>
        <dbReference type="ARBA" id="ARBA00023136"/>
    </source>
</evidence>
<name>A0ABU1JGQ5_9PROT</name>
<keyword evidence="13" id="KW-1185">Reference proteome</keyword>
<evidence type="ECO:0000256" key="10">
    <source>
        <dbReference type="ARBA" id="ARBA00039381"/>
    </source>
</evidence>
<sequence length="328" mass="34318">MRDRLRRLASWETFLAVLTLAVILYAVLAVPNFATRFNLSQAAAGVSEKALIVLPMVLLIIAREIDLSVASILALSSVILGVMVQAGVPMPAAIPLVLLAGAALGAFNGVLVVRFGLPSLVVTLGTLAMFRGIGYIILGSASVNTFPDSFTDFGIDSVLGTPIPWTIVPFLVLAPIFAVVLQHTPAGRRIYVLGGNPATALYSGIRVARLRLGLFVLSGLVSSLAGIVFTARLANARANNAVGFELDIITVALLGGVSVFGGRGKLTGVLWALVLIAVIRNALGLSQIGGDAQGTIVGLLLIGALLLSNASKHLFERLRPRSTREIAR</sequence>
<evidence type="ECO:0000256" key="6">
    <source>
        <dbReference type="ARBA" id="ARBA00022692"/>
    </source>
</evidence>
<feature type="transmembrane region" description="Helical" evidence="11">
    <location>
        <begin position="269"/>
        <end position="289"/>
    </location>
</feature>
<evidence type="ECO:0000256" key="9">
    <source>
        <dbReference type="ARBA" id="ARBA00025439"/>
    </source>
</evidence>
<accession>A0ABU1JGQ5</accession>
<feature type="transmembrane region" description="Helical" evidence="11">
    <location>
        <begin position="39"/>
        <end position="60"/>
    </location>
</feature>
<keyword evidence="5" id="KW-0997">Cell inner membrane</keyword>
<comment type="subcellular location">
    <subcellularLocation>
        <location evidence="1">Cell membrane</location>
        <topology evidence="1">Multi-pass membrane protein</topology>
    </subcellularLocation>
</comment>
<evidence type="ECO:0000256" key="5">
    <source>
        <dbReference type="ARBA" id="ARBA00022519"/>
    </source>
</evidence>
<comment type="function">
    <text evidence="9">Part of the ABC transporter complex LsrABCD involved in autoinducer 2 (AI-2) import. Probably responsible for the translocation of the substrate across the membrane.</text>
</comment>
<keyword evidence="6 11" id="KW-0812">Transmembrane</keyword>
<keyword evidence="8 11" id="KW-0472">Membrane</keyword>
<feature type="transmembrane region" description="Helical" evidence="11">
    <location>
        <begin position="212"/>
        <end position="235"/>
    </location>
</feature>
<dbReference type="PANTHER" id="PTHR32196">
    <property type="entry name" value="ABC TRANSPORTER PERMEASE PROTEIN YPHD-RELATED-RELATED"/>
    <property type="match status" value="1"/>
</dbReference>
<dbReference type="InterPro" id="IPR001851">
    <property type="entry name" value="ABC_transp_permease"/>
</dbReference>
<keyword evidence="4" id="KW-1003">Cell membrane</keyword>
<evidence type="ECO:0000313" key="12">
    <source>
        <dbReference type="EMBL" id="MDR6287800.1"/>
    </source>
</evidence>
<evidence type="ECO:0000256" key="7">
    <source>
        <dbReference type="ARBA" id="ARBA00022989"/>
    </source>
</evidence>
<keyword evidence="3" id="KW-0813">Transport</keyword>
<evidence type="ECO:0000256" key="1">
    <source>
        <dbReference type="ARBA" id="ARBA00004651"/>
    </source>
</evidence>
<feature type="transmembrane region" description="Helical" evidence="11">
    <location>
        <begin position="67"/>
        <end position="86"/>
    </location>
</feature>
<evidence type="ECO:0000256" key="3">
    <source>
        <dbReference type="ARBA" id="ARBA00022448"/>
    </source>
</evidence>
<dbReference type="CDD" id="cd06579">
    <property type="entry name" value="TM_PBP1_transp_AraH_like"/>
    <property type="match status" value="1"/>
</dbReference>
<feature type="transmembrane region" description="Helical" evidence="11">
    <location>
        <begin position="295"/>
        <end position="315"/>
    </location>
</feature>
<reference evidence="12 13" key="1">
    <citation type="submission" date="2023-07" db="EMBL/GenBank/DDBJ databases">
        <title>Sorghum-associated microbial communities from plants grown in Nebraska, USA.</title>
        <authorList>
            <person name="Schachtman D."/>
        </authorList>
    </citation>
    <scope>NUCLEOTIDE SEQUENCE [LARGE SCALE GENOMIC DNA]</scope>
    <source>
        <strain evidence="12 13">584</strain>
    </source>
</reference>
<dbReference type="PANTHER" id="PTHR32196:SF71">
    <property type="entry name" value="AUTOINDUCER 2 IMPORT SYSTEM PERMEASE PROTEIN LSRD"/>
    <property type="match status" value="1"/>
</dbReference>
<dbReference type="EMBL" id="JAVDPW010000001">
    <property type="protein sequence ID" value="MDR6287800.1"/>
    <property type="molecule type" value="Genomic_DNA"/>
</dbReference>
<feature type="transmembrane region" description="Helical" evidence="11">
    <location>
        <begin position="120"/>
        <end position="143"/>
    </location>
</feature>
<gene>
    <name evidence="12" type="ORF">E9232_000299</name>
</gene>
<evidence type="ECO:0000313" key="13">
    <source>
        <dbReference type="Proteomes" id="UP001262410"/>
    </source>
</evidence>
<comment type="subunit">
    <text evidence="2">The complex is composed of two ATP-binding proteins (LsrA), two transmembrane proteins (LsrC and LsrD) and a solute-binding protein (LsrB).</text>
</comment>
<feature type="transmembrane region" description="Helical" evidence="11">
    <location>
        <begin position="241"/>
        <end position="262"/>
    </location>
</feature>